<keyword evidence="2" id="KW-0472">Membrane</keyword>
<keyword evidence="2" id="KW-1133">Transmembrane helix</keyword>
<feature type="region of interest" description="Disordered" evidence="1">
    <location>
        <begin position="192"/>
        <end position="220"/>
    </location>
</feature>
<dbReference type="EMBL" id="JBHLUD010000001">
    <property type="protein sequence ID" value="MFC0539850.1"/>
    <property type="molecule type" value="Genomic_DNA"/>
</dbReference>
<evidence type="ECO:0008006" key="5">
    <source>
        <dbReference type="Google" id="ProtNLM"/>
    </source>
</evidence>
<gene>
    <name evidence="3" type="ORF">ACFFH7_00055</name>
</gene>
<protein>
    <recommendedName>
        <fullName evidence="5">DUF2637 domain-containing protein</fullName>
    </recommendedName>
</protein>
<evidence type="ECO:0000256" key="1">
    <source>
        <dbReference type="SAM" id="MobiDB-lite"/>
    </source>
</evidence>
<dbReference type="RefSeq" id="WP_379793698.1">
    <property type="nucleotide sequence ID" value="NZ_JBHLUD010000001.1"/>
</dbReference>
<organism evidence="3 4">
    <name type="scientific">Kutzneria chonburiensis</name>
    <dbReference type="NCBI Taxonomy" id="1483604"/>
    <lineage>
        <taxon>Bacteria</taxon>
        <taxon>Bacillati</taxon>
        <taxon>Actinomycetota</taxon>
        <taxon>Actinomycetes</taxon>
        <taxon>Pseudonocardiales</taxon>
        <taxon>Pseudonocardiaceae</taxon>
        <taxon>Kutzneria</taxon>
    </lineage>
</organism>
<sequence length="293" mass="31571">MFRSTKRQPSTPDETNRVRKLRAELHEAHDLHALSEDPLRHIVALERIRVSVTRSMWWGLAAGLGFTTVGVHDFLAGDKPIGDPMWWGCWLVEPALAALLITLLRWESEMLSRGVAIPTGRPGKTTGPVQWLKRVLLGSTLVMNVVPTLWPRAGSGEQVTPGSVFVHVVIPIVVFLVAEVMPLIQTGFTKAKERHTPKPATAAVVRESNPRPAPTPPAPALAPVPVAPPAPAQPAVAAAAAPSRSAIPDAMRTKLITLRADLDRPLTPEDIRTALRVPESYAAQLAASLAEAA</sequence>
<name>A0ABV6MIP1_9PSEU</name>
<feature type="transmembrane region" description="Helical" evidence="2">
    <location>
        <begin position="55"/>
        <end position="72"/>
    </location>
</feature>
<comment type="caution">
    <text evidence="3">The sequence shown here is derived from an EMBL/GenBank/DDBJ whole genome shotgun (WGS) entry which is preliminary data.</text>
</comment>
<dbReference type="Proteomes" id="UP001589810">
    <property type="component" value="Unassembled WGS sequence"/>
</dbReference>
<feature type="transmembrane region" description="Helical" evidence="2">
    <location>
        <begin position="162"/>
        <end position="184"/>
    </location>
</feature>
<feature type="transmembrane region" description="Helical" evidence="2">
    <location>
        <begin position="84"/>
        <end position="104"/>
    </location>
</feature>
<feature type="compositionally biased region" description="Pro residues" evidence="1">
    <location>
        <begin position="211"/>
        <end position="220"/>
    </location>
</feature>
<evidence type="ECO:0000313" key="4">
    <source>
        <dbReference type="Proteomes" id="UP001589810"/>
    </source>
</evidence>
<keyword evidence="4" id="KW-1185">Reference proteome</keyword>
<reference evidence="3 4" key="1">
    <citation type="submission" date="2024-09" db="EMBL/GenBank/DDBJ databases">
        <authorList>
            <person name="Sun Q."/>
            <person name="Mori K."/>
        </authorList>
    </citation>
    <scope>NUCLEOTIDE SEQUENCE [LARGE SCALE GENOMIC DNA]</scope>
    <source>
        <strain evidence="3 4">TBRC 1432</strain>
    </source>
</reference>
<accession>A0ABV6MIP1</accession>
<keyword evidence="2" id="KW-0812">Transmembrane</keyword>
<evidence type="ECO:0000313" key="3">
    <source>
        <dbReference type="EMBL" id="MFC0539850.1"/>
    </source>
</evidence>
<proteinExistence type="predicted"/>
<evidence type="ECO:0000256" key="2">
    <source>
        <dbReference type="SAM" id="Phobius"/>
    </source>
</evidence>